<dbReference type="InterPro" id="IPR042245">
    <property type="entry name" value="Tgt2/MlaC_sf"/>
</dbReference>
<dbReference type="PANTHER" id="PTHR36573:SF1">
    <property type="entry name" value="INTERMEMBRANE PHOSPHOLIPID TRANSPORT SYSTEM BINDING PROTEIN MLAC"/>
    <property type="match status" value="1"/>
</dbReference>
<organism evidence="1 2">
    <name type="scientific">Candidatus Desulfatibia profunda</name>
    <dbReference type="NCBI Taxonomy" id="2841695"/>
    <lineage>
        <taxon>Bacteria</taxon>
        <taxon>Pseudomonadati</taxon>
        <taxon>Thermodesulfobacteriota</taxon>
        <taxon>Desulfobacteria</taxon>
        <taxon>Desulfobacterales</taxon>
        <taxon>Desulfobacterales incertae sedis</taxon>
        <taxon>Candidatus Desulfatibia</taxon>
    </lineage>
</organism>
<dbReference type="Gene3D" id="3.10.450.710">
    <property type="entry name" value="Tgt2/MlaC"/>
    <property type="match status" value="1"/>
</dbReference>
<evidence type="ECO:0000313" key="2">
    <source>
        <dbReference type="Proteomes" id="UP000603434"/>
    </source>
</evidence>
<reference evidence="1 2" key="1">
    <citation type="submission" date="2020-08" db="EMBL/GenBank/DDBJ databases">
        <title>Bridging the membrane lipid divide: bacteria of the FCB group superphylum have the potential to synthesize archaeal ether lipids.</title>
        <authorList>
            <person name="Villanueva L."/>
            <person name="Von Meijenfeldt F.A.B."/>
            <person name="Westbye A.B."/>
            <person name="Yadav S."/>
            <person name="Hopmans E.C."/>
            <person name="Dutilh B.E."/>
            <person name="Sinninghe Damste J.S."/>
        </authorList>
    </citation>
    <scope>NUCLEOTIDE SEQUENCE [LARGE SCALE GENOMIC DNA]</scope>
    <source>
        <strain evidence="1">NIOZ-UU30</strain>
    </source>
</reference>
<evidence type="ECO:0000313" key="1">
    <source>
        <dbReference type="EMBL" id="MBC8362945.1"/>
    </source>
</evidence>
<dbReference type="Proteomes" id="UP000603434">
    <property type="component" value="Unassembled WGS sequence"/>
</dbReference>
<sequence length="203" mass="23813">LSLALIVFVVGMTHLAHGAQPLDELKGPIEQVIGILRGPQFKDASKKDLQREKMWEIARKIFDFDAIARGSLTRFRWDSFTPRQREEFTNVFTEFIGNNYFNKIQGQYHNEEVVFLKQEMLTESKARVMTKIQREALEIPVDYSMWMRGGNWKIFNVYIEGVSLLGNYRNEFERFLTNSSAEELISELKKKIERQKKGEIVEK</sequence>
<accession>A0A8J6TIB9</accession>
<dbReference type="EMBL" id="JACNJH010000235">
    <property type="protein sequence ID" value="MBC8362945.1"/>
    <property type="molecule type" value="Genomic_DNA"/>
</dbReference>
<dbReference type="PANTHER" id="PTHR36573">
    <property type="entry name" value="INTERMEMBRANE PHOSPHOLIPID TRANSPORT SYSTEM BINDING PROTEIN MLAC"/>
    <property type="match status" value="1"/>
</dbReference>
<dbReference type="InterPro" id="IPR008869">
    <property type="entry name" value="MlaC/ttg2D"/>
</dbReference>
<name>A0A8J6TIB9_9BACT</name>
<proteinExistence type="predicted"/>
<gene>
    <name evidence="1" type="ORF">H8E23_16295</name>
</gene>
<dbReference type="PIRSF" id="PIRSF004649">
    <property type="entry name" value="MlaC"/>
    <property type="match status" value="1"/>
</dbReference>
<comment type="caution">
    <text evidence="1">The sequence shown here is derived from an EMBL/GenBank/DDBJ whole genome shotgun (WGS) entry which is preliminary data.</text>
</comment>
<protein>
    <submittedName>
        <fullName evidence="1">ABC transporter substrate-binding protein</fullName>
    </submittedName>
</protein>
<feature type="non-terminal residue" evidence="1">
    <location>
        <position position="1"/>
    </location>
</feature>
<dbReference type="AlphaFoldDB" id="A0A8J6TIB9"/>
<dbReference type="Pfam" id="PF05494">
    <property type="entry name" value="MlaC"/>
    <property type="match status" value="1"/>
</dbReference>